<dbReference type="Proteomes" id="UP001432146">
    <property type="component" value="Unassembled WGS sequence"/>
</dbReference>
<evidence type="ECO:0000256" key="1">
    <source>
        <dbReference type="SAM" id="MobiDB-lite"/>
    </source>
</evidence>
<organism evidence="2 3">
    <name type="scientific">Tetragonisca angustula</name>
    <dbReference type="NCBI Taxonomy" id="166442"/>
    <lineage>
        <taxon>Eukaryota</taxon>
        <taxon>Metazoa</taxon>
        <taxon>Ecdysozoa</taxon>
        <taxon>Arthropoda</taxon>
        <taxon>Hexapoda</taxon>
        <taxon>Insecta</taxon>
        <taxon>Pterygota</taxon>
        <taxon>Neoptera</taxon>
        <taxon>Endopterygota</taxon>
        <taxon>Hymenoptera</taxon>
        <taxon>Apocrita</taxon>
        <taxon>Aculeata</taxon>
        <taxon>Apoidea</taxon>
        <taxon>Anthophila</taxon>
        <taxon>Apidae</taxon>
        <taxon>Tetragonisca</taxon>
    </lineage>
</organism>
<dbReference type="AlphaFoldDB" id="A0AAW1ALF9"/>
<feature type="region of interest" description="Disordered" evidence="1">
    <location>
        <begin position="422"/>
        <end position="441"/>
    </location>
</feature>
<reference evidence="2 3" key="1">
    <citation type="submission" date="2024-05" db="EMBL/GenBank/DDBJ databases">
        <title>The nuclear and mitochondrial genome assemblies of Tetragonisca angustula (Apidae: Meliponini), a tiny yet remarkable pollinator in the Neotropics.</title>
        <authorList>
            <person name="Ferrari R."/>
            <person name="Ricardo P.C."/>
            <person name="Dias F.C."/>
            <person name="Araujo N.S."/>
            <person name="Soares D.O."/>
            <person name="Zhou Q.-S."/>
            <person name="Zhu C.-D."/>
            <person name="Coutinho L."/>
            <person name="Airas M.C."/>
            <person name="Batista T.M."/>
        </authorList>
    </citation>
    <scope>NUCLEOTIDE SEQUENCE [LARGE SCALE GENOMIC DNA]</scope>
    <source>
        <strain evidence="2">ASF017062</strain>
        <tissue evidence="2">Abdomen</tissue>
    </source>
</reference>
<evidence type="ECO:0000313" key="3">
    <source>
        <dbReference type="Proteomes" id="UP001432146"/>
    </source>
</evidence>
<name>A0AAW1ALF9_9HYME</name>
<accession>A0AAW1ALF9</accession>
<comment type="caution">
    <text evidence="2">The sequence shown here is derived from an EMBL/GenBank/DDBJ whole genome shotgun (WGS) entry which is preliminary data.</text>
</comment>
<protein>
    <submittedName>
        <fullName evidence="2">Uncharacterized protein</fullName>
    </submittedName>
</protein>
<feature type="compositionally biased region" description="Polar residues" evidence="1">
    <location>
        <begin position="422"/>
        <end position="431"/>
    </location>
</feature>
<evidence type="ECO:0000313" key="2">
    <source>
        <dbReference type="EMBL" id="KAK9309956.1"/>
    </source>
</evidence>
<dbReference type="EMBL" id="JAWNGG020000007">
    <property type="protein sequence ID" value="KAK9309956.1"/>
    <property type="molecule type" value="Genomic_DNA"/>
</dbReference>
<sequence length="610" mass="70064">MSVIRRKRNYMPIISSTEESSNEINFGTYDKHNSLRENSTNVNSVLQNCSSKKYMDTYRSNIKRKDDIDNKKRRIYLTSDSDLDNSDNDNRATKKKIKLTQNKKQTIIDYDSIDTSSNSSISEIQNKTTHLRTNNGNKKRCNIVEEIRFVRKENDSDRQNYYNSHLIGTNTSALQNGQEKQSVENFKPHIENVIEGLKYKFSKYKFHIRQIQSKYITGNIITLQNAEDIVFIFSSIISKLKEELAEQQKILENSYLKWAMKSNSNEQSSCSINNEDVEIENETSFNDDDMEMMEVSLQKNNEIFSENTHRKQSSDTTKKLKKNVWESNKNTKFWQNIRSNNNRDNEISLKTKDSIVETNQTLITQVDNRNSLQSKRNVLSVLSDLEDINVVKVPKTNSTVNRKNTRSISKGESLSQNVTKTLKQPVNSKQNESTKKEITDDNSDICSTCSTVALYSPQHKHILLSNVDKQTNKLININEDVNSDDSESFILEPAISNNEKSDSQEIVIIPSNENNNFNIQHIEAKSNCNSQIVSKVPVALSNNNDSVLQKQLNSVSYTNKSSNKKYQVSGIRSIYKDINSNKKLINQIGKNIVDKKLGLICQVVINKYKQ</sequence>
<gene>
    <name evidence="2" type="ORF">QLX08_000581</name>
</gene>
<keyword evidence="3" id="KW-1185">Reference proteome</keyword>
<proteinExistence type="predicted"/>